<dbReference type="CDD" id="cd01712">
    <property type="entry name" value="PPase_ThiI"/>
    <property type="match status" value="1"/>
</dbReference>
<evidence type="ECO:0000259" key="20">
    <source>
        <dbReference type="PROSITE" id="PS51165"/>
    </source>
</evidence>
<dbReference type="InterPro" id="IPR004114">
    <property type="entry name" value="THUMP_dom"/>
</dbReference>
<dbReference type="GO" id="GO:0004810">
    <property type="term" value="F:CCA tRNA nucleotidyltransferase activity"/>
    <property type="evidence" value="ECO:0007669"/>
    <property type="project" value="InterPro"/>
</dbReference>
<dbReference type="InterPro" id="IPR049961">
    <property type="entry name" value="ThiI_N"/>
</dbReference>
<evidence type="ECO:0000256" key="5">
    <source>
        <dbReference type="ARBA" id="ARBA00022679"/>
    </source>
</evidence>
<dbReference type="InterPro" id="IPR054173">
    <property type="entry name" value="ThiI_fer"/>
</dbReference>
<feature type="binding site" evidence="19">
    <location>
        <begin position="182"/>
        <end position="183"/>
    </location>
    <ligand>
        <name>ATP</name>
        <dbReference type="ChEBI" id="CHEBI:30616"/>
    </ligand>
</feature>
<evidence type="ECO:0000256" key="1">
    <source>
        <dbReference type="ARBA" id="ARBA00004496"/>
    </source>
</evidence>
<dbReference type="UniPathway" id="UPA00060"/>
<evidence type="ECO:0000256" key="17">
    <source>
        <dbReference type="ARBA" id="ARBA00077849"/>
    </source>
</evidence>
<dbReference type="SUPFAM" id="SSF52402">
    <property type="entry name" value="Adenine nucleotide alpha hydrolases-like"/>
    <property type="match status" value="1"/>
</dbReference>
<dbReference type="GO" id="GO:0140741">
    <property type="term" value="F:tRNA-uracil-4 sulfurtransferase activity"/>
    <property type="evidence" value="ECO:0007669"/>
    <property type="project" value="UniProtKB-EC"/>
</dbReference>
<dbReference type="InterPro" id="IPR003720">
    <property type="entry name" value="tRNA_STrfase"/>
</dbReference>
<evidence type="ECO:0000313" key="22">
    <source>
        <dbReference type="Proteomes" id="UP000190625"/>
    </source>
</evidence>
<comment type="subcellular location">
    <subcellularLocation>
        <location evidence="1 19">Cytoplasm</location>
    </subcellularLocation>
</comment>
<dbReference type="AlphaFoldDB" id="A0A1T4K8W5"/>
<keyword evidence="9 19" id="KW-0784">Thiamine biosynthesis</keyword>
<dbReference type="GO" id="GO:0000049">
    <property type="term" value="F:tRNA binding"/>
    <property type="evidence" value="ECO:0007669"/>
    <property type="project" value="UniProtKB-UniRule"/>
</dbReference>
<evidence type="ECO:0000256" key="4">
    <source>
        <dbReference type="ARBA" id="ARBA00022555"/>
    </source>
</evidence>
<dbReference type="InterPro" id="IPR020536">
    <property type="entry name" value="ThiI_AANH"/>
</dbReference>
<keyword evidence="8 19" id="KW-0694">RNA-binding</keyword>
<dbReference type="GO" id="GO:0009228">
    <property type="term" value="P:thiamine biosynthetic process"/>
    <property type="evidence" value="ECO:0007669"/>
    <property type="project" value="UniProtKB-KW"/>
</dbReference>
<evidence type="ECO:0000313" key="21">
    <source>
        <dbReference type="EMBL" id="SJZ38849.1"/>
    </source>
</evidence>
<dbReference type="Pfam" id="PF02926">
    <property type="entry name" value="THUMP"/>
    <property type="match status" value="1"/>
</dbReference>
<evidence type="ECO:0000256" key="2">
    <source>
        <dbReference type="ARBA" id="ARBA00004948"/>
    </source>
</evidence>
<dbReference type="OrthoDB" id="9773948at2"/>
<keyword evidence="6 19" id="KW-0547">Nucleotide-binding</keyword>
<sequence>MKDLILIRYGEIGTKGDNRHLFEDKLVQNIEESLIGVGEINVYKTNGRIFVETEADVDLVTDKLQKVFGIVGVSPAKAIQLDFEQIKRAGLELVERRLDGSPQTFKVETRRINKGFELDSMDINRELGAHVLRNTENLTVDVHNPEIRLNVEVRYKRAYVYTDDLLGVGGLPVGTSEKAGLLLSGGIDSPVAGWMAMKRGVELVPIYFHSPPFTSDRAKEKVIDLCRELASYAGGSLNLRVVHFTDIQTDINEKCPKKLLTIIMRRMMMKIAEKITNQEEGKALITGESIGQVASQTLDSMNVTNAVTNMPVFRPLIGLDKNEIKRRAKDIGTYEISIRPYDDCCTLFVPDSPETKPKLRFVEYAEEDLGDIEELIEEAIEKTEIIKVEVD</sequence>
<evidence type="ECO:0000256" key="9">
    <source>
        <dbReference type="ARBA" id="ARBA00022977"/>
    </source>
</evidence>
<evidence type="ECO:0000256" key="15">
    <source>
        <dbReference type="ARBA" id="ARBA00071867"/>
    </source>
</evidence>
<feature type="domain" description="THUMP" evidence="20">
    <location>
        <begin position="58"/>
        <end position="164"/>
    </location>
</feature>
<feature type="binding site" evidence="19">
    <location>
        <begin position="207"/>
        <end position="208"/>
    </location>
    <ligand>
        <name>ATP</name>
        <dbReference type="ChEBI" id="CHEBI:30616"/>
    </ligand>
</feature>
<keyword evidence="22" id="KW-1185">Reference proteome</keyword>
<evidence type="ECO:0000256" key="8">
    <source>
        <dbReference type="ARBA" id="ARBA00022884"/>
    </source>
</evidence>
<evidence type="ECO:0000256" key="7">
    <source>
        <dbReference type="ARBA" id="ARBA00022840"/>
    </source>
</evidence>
<dbReference type="HAMAP" id="MF_00021">
    <property type="entry name" value="ThiI"/>
    <property type="match status" value="1"/>
</dbReference>
<dbReference type="GO" id="GO:0009229">
    <property type="term" value="P:thiamine diphosphate biosynthetic process"/>
    <property type="evidence" value="ECO:0007669"/>
    <property type="project" value="UniProtKB-UniRule"/>
</dbReference>
<feature type="binding site" evidence="19">
    <location>
        <position position="296"/>
    </location>
    <ligand>
        <name>ATP</name>
        <dbReference type="ChEBI" id="CHEBI:30616"/>
    </ligand>
</feature>
<proteinExistence type="inferred from homology"/>
<evidence type="ECO:0000256" key="10">
    <source>
        <dbReference type="ARBA" id="ARBA00050570"/>
    </source>
</evidence>
<dbReference type="Gene3D" id="3.30.2130.30">
    <property type="match status" value="1"/>
</dbReference>
<evidence type="ECO:0000256" key="13">
    <source>
        <dbReference type="ARBA" id="ARBA00061472"/>
    </source>
</evidence>
<evidence type="ECO:0000256" key="19">
    <source>
        <dbReference type="HAMAP-Rule" id="MF_00021"/>
    </source>
</evidence>
<name>A0A1T4K8W5_9FIRM</name>
<evidence type="ECO:0000256" key="18">
    <source>
        <dbReference type="ARBA" id="ARBA00080570"/>
    </source>
</evidence>
<organism evidence="21 22">
    <name type="scientific">Selenihalanaerobacter shriftii</name>
    <dbReference type="NCBI Taxonomy" id="142842"/>
    <lineage>
        <taxon>Bacteria</taxon>
        <taxon>Bacillati</taxon>
        <taxon>Bacillota</taxon>
        <taxon>Clostridia</taxon>
        <taxon>Halanaerobiales</taxon>
        <taxon>Halobacteroidaceae</taxon>
        <taxon>Selenihalanaerobacter</taxon>
    </lineage>
</organism>
<feature type="binding site" evidence="19">
    <location>
        <position position="287"/>
    </location>
    <ligand>
        <name>ATP</name>
        <dbReference type="ChEBI" id="CHEBI:30616"/>
    </ligand>
</feature>
<dbReference type="FunFam" id="3.40.50.620:FF:000053">
    <property type="entry name" value="Probable tRNA sulfurtransferase"/>
    <property type="match status" value="1"/>
</dbReference>
<dbReference type="PANTHER" id="PTHR43209:SF1">
    <property type="entry name" value="TRNA SULFURTRANSFERASE"/>
    <property type="match status" value="1"/>
</dbReference>
<dbReference type="InterPro" id="IPR014729">
    <property type="entry name" value="Rossmann-like_a/b/a_fold"/>
</dbReference>
<evidence type="ECO:0000256" key="16">
    <source>
        <dbReference type="ARBA" id="ARBA00075337"/>
    </source>
</evidence>
<dbReference type="InterPro" id="IPR049962">
    <property type="entry name" value="THUMP_ThiI"/>
</dbReference>
<accession>A0A1T4K8W5</accession>
<feature type="binding site" evidence="19">
    <location>
        <position position="265"/>
    </location>
    <ligand>
        <name>ATP</name>
        <dbReference type="ChEBI" id="CHEBI:30616"/>
    </ligand>
</feature>
<keyword evidence="4 19" id="KW-0820">tRNA-binding</keyword>
<keyword evidence="3 19" id="KW-0963">Cytoplasm</keyword>
<evidence type="ECO:0000256" key="12">
    <source>
        <dbReference type="ARBA" id="ARBA00058382"/>
    </source>
</evidence>
<dbReference type="GO" id="GO:0002937">
    <property type="term" value="P:tRNA 4-thiouridine biosynthesis"/>
    <property type="evidence" value="ECO:0007669"/>
    <property type="project" value="TreeGrafter"/>
</dbReference>
<evidence type="ECO:0000256" key="14">
    <source>
        <dbReference type="ARBA" id="ARBA00066827"/>
    </source>
</evidence>
<comment type="catalytic activity">
    <reaction evidence="10 19">
        <text>[ThiI sulfur-carrier protein]-S-sulfanyl-L-cysteine + a uridine in tRNA + 2 reduced [2Fe-2S]-[ferredoxin] + ATP + H(+) = [ThiI sulfur-carrier protein]-L-cysteine + a 4-thiouridine in tRNA + 2 oxidized [2Fe-2S]-[ferredoxin] + AMP + diphosphate</text>
        <dbReference type="Rhea" id="RHEA:24176"/>
        <dbReference type="Rhea" id="RHEA-COMP:10000"/>
        <dbReference type="Rhea" id="RHEA-COMP:10001"/>
        <dbReference type="Rhea" id="RHEA-COMP:13337"/>
        <dbReference type="Rhea" id="RHEA-COMP:13338"/>
        <dbReference type="Rhea" id="RHEA-COMP:13339"/>
        <dbReference type="Rhea" id="RHEA-COMP:13340"/>
        <dbReference type="ChEBI" id="CHEBI:15378"/>
        <dbReference type="ChEBI" id="CHEBI:29950"/>
        <dbReference type="ChEBI" id="CHEBI:30616"/>
        <dbReference type="ChEBI" id="CHEBI:33019"/>
        <dbReference type="ChEBI" id="CHEBI:33737"/>
        <dbReference type="ChEBI" id="CHEBI:33738"/>
        <dbReference type="ChEBI" id="CHEBI:61963"/>
        <dbReference type="ChEBI" id="CHEBI:65315"/>
        <dbReference type="ChEBI" id="CHEBI:136798"/>
        <dbReference type="ChEBI" id="CHEBI:456215"/>
        <dbReference type="EC" id="2.8.1.4"/>
    </reaction>
</comment>
<keyword evidence="5 19" id="KW-0808">Transferase</keyword>
<dbReference type="SUPFAM" id="SSF143437">
    <property type="entry name" value="THUMP domain-like"/>
    <property type="match status" value="1"/>
</dbReference>
<keyword evidence="7 19" id="KW-0067">ATP-binding</keyword>
<dbReference type="RefSeq" id="WP_078809185.1">
    <property type="nucleotide sequence ID" value="NZ_FUWM01000005.1"/>
</dbReference>
<dbReference type="PANTHER" id="PTHR43209">
    <property type="entry name" value="TRNA SULFURTRANSFERASE"/>
    <property type="match status" value="1"/>
</dbReference>
<dbReference type="GO" id="GO:0005524">
    <property type="term" value="F:ATP binding"/>
    <property type="evidence" value="ECO:0007669"/>
    <property type="project" value="UniProtKB-UniRule"/>
</dbReference>
<dbReference type="GO" id="GO:0052837">
    <property type="term" value="P:thiazole biosynthetic process"/>
    <property type="evidence" value="ECO:0007669"/>
    <property type="project" value="TreeGrafter"/>
</dbReference>
<dbReference type="EMBL" id="FUWM01000005">
    <property type="protein sequence ID" value="SJZ38849.1"/>
    <property type="molecule type" value="Genomic_DNA"/>
</dbReference>
<dbReference type="Pfam" id="PF22025">
    <property type="entry name" value="ThiI_fer"/>
    <property type="match status" value="1"/>
</dbReference>
<protein>
    <recommendedName>
        <fullName evidence="15 19">Probable tRNA sulfurtransferase</fullName>
        <ecNumber evidence="14 19">2.8.1.4</ecNumber>
    </recommendedName>
    <alternativeName>
        <fullName evidence="16 19">Sulfur carrier protein ThiS sulfurtransferase</fullName>
    </alternativeName>
    <alternativeName>
        <fullName evidence="17 19">Thiamine biosynthesis protein ThiI</fullName>
    </alternativeName>
    <alternativeName>
        <fullName evidence="18 19">tRNA 4-thiouridine synthase</fullName>
    </alternativeName>
</protein>
<evidence type="ECO:0000256" key="6">
    <source>
        <dbReference type="ARBA" id="ARBA00022741"/>
    </source>
</evidence>
<dbReference type="Pfam" id="PF02568">
    <property type="entry name" value="ThiI"/>
    <property type="match status" value="1"/>
</dbReference>
<dbReference type="CDD" id="cd11716">
    <property type="entry name" value="THUMP_ThiI"/>
    <property type="match status" value="1"/>
</dbReference>
<gene>
    <name evidence="19" type="primary">thiI</name>
    <name evidence="21" type="ORF">SAMN02745118_00692</name>
</gene>
<dbReference type="GO" id="GO:0005829">
    <property type="term" value="C:cytosol"/>
    <property type="evidence" value="ECO:0007669"/>
    <property type="project" value="TreeGrafter"/>
</dbReference>
<dbReference type="InterPro" id="IPR050102">
    <property type="entry name" value="tRNA_sulfurtransferase_ThiI"/>
</dbReference>
<evidence type="ECO:0000256" key="11">
    <source>
        <dbReference type="ARBA" id="ARBA00052330"/>
    </source>
</evidence>
<comment type="similarity">
    <text evidence="13 19">Belongs to the ThiI family.</text>
</comment>
<comment type="pathway">
    <text evidence="2 19">Cofactor biosynthesis; thiamine diphosphate biosynthesis.</text>
</comment>
<comment type="function">
    <text evidence="12 19">Catalyzes the ATP-dependent transfer of a sulfur to tRNA to produce 4-thiouridine in position 8 of tRNAs, which functions as a near-UV photosensor. Also catalyzes the transfer of sulfur to the sulfur carrier protein ThiS, forming ThiS-thiocarboxylate. This is a step in the synthesis of thiazole, in the thiamine biosynthesis pathway. The sulfur is donated as persulfide by IscS.</text>
</comment>
<comment type="catalytic activity">
    <reaction evidence="11 19">
        <text>[ThiS sulfur-carrier protein]-C-terminal Gly-Gly-AMP + S-sulfanyl-L-cysteinyl-[cysteine desulfurase] + AH2 = [ThiS sulfur-carrier protein]-C-terminal-Gly-aminoethanethioate + L-cysteinyl-[cysteine desulfurase] + A + AMP + 2 H(+)</text>
        <dbReference type="Rhea" id="RHEA:43340"/>
        <dbReference type="Rhea" id="RHEA-COMP:12157"/>
        <dbReference type="Rhea" id="RHEA-COMP:12158"/>
        <dbReference type="Rhea" id="RHEA-COMP:12910"/>
        <dbReference type="Rhea" id="RHEA-COMP:19908"/>
        <dbReference type="ChEBI" id="CHEBI:13193"/>
        <dbReference type="ChEBI" id="CHEBI:15378"/>
        <dbReference type="ChEBI" id="CHEBI:17499"/>
        <dbReference type="ChEBI" id="CHEBI:29950"/>
        <dbReference type="ChEBI" id="CHEBI:61963"/>
        <dbReference type="ChEBI" id="CHEBI:90618"/>
        <dbReference type="ChEBI" id="CHEBI:232372"/>
        <dbReference type="ChEBI" id="CHEBI:456215"/>
    </reaction>
</comment>
<dbReference type="SMART" id="SM00981">
    <property type="entry name" value="THUMP"/>
    <property type="match status" value="1"/>
</dbReference>
<dbReference type="EC" id="2.8.1.4" evidence="14 19"/>
<reference evidence="22" key="1">
    <citation type="submission" date="2017-02" db="EMBL/GenBank/DDBJ databases">
        <authorList>
            <person name="Varghese N."/>
            <person name="Submissions S."/>
        </authorList>
    </citation>
    <scope>NUCLEOTIDE SEQUENCE [LARGE SCALE GENOMIC DNA]</scope>
    <source>
        <strain evidence="22">ATCC BAA-73</strain>
    </source>
</reference>
<dbReference type="Gene3D" id="3.40.50.620">
    <property type="entry name" value="HUPs"/>
    <property type="match status" value="1"/>
</dbReference>
<evidence type="ECO:0000256" key="3">
    <source>
        <dbReference type="ARBA" id="ARBA00022490"/>
    </source>
</evidence>
<dbReference type="Proteomes" id="UP000190625">
    <property type="component" value="Unassembled WGS sequence"/>
</dbReference>
<dbReference type="STRING" id="142842.SAMN02745118_00692"/>
<dbReference type="NCBIfam" id="TIGR00342">
    <property type="entry name" value="tRNA uracil 4-sulfurtransferase ThiI"/>
    <property type="match status" value="1"/>
</dbReference>
<dbReference type="PROSITE" id="PS51165">
    <property type="entry name" value="THUMP"/>
    <property type="match status" value="1"/>
</dbReference>